<dbReference type="AlphaFoldDB" id="V6AQW7"/>
<dbReference type="EMBL" id="CBTY010000006">
    <property type="protein sequence ID" value="CDI04945.1"/>
    <property type="molecule type" value="Genomic_DNA"/>
</dbReference>
<reference evidence="1 2" key="1">
    <citation type="journal article" date="2013" name="PLoS ONE">
        <title>Enrichment and Genome Sequence of the Group I.1a Ammonia-Oxidizing Archaeon ?Ca. Nitrosotenuis uzonensis? Representing a Clade Globally.</title>
        <authorList>
            <person name="Lebedeva E.V."/>
            <person name="Hatzenpichler R."/>
            <person name="Pelletier E."/>
            <person name="Schuster N."/>
            <person name="Hauzmayer S."/>
            <person name="Bulaev A."/>
            <person name="Grigor'eva N.V."/>
            <person name="Galushko A."/>
            <person name="Schmid M."/>
            <person name="Palatinszky M."/>
            <person name="Le Paslier D."/>
            <person name="Daims H."/>
            <person name="Wagner M."/>
        </authorList>
    </citation>
    <scope>NUCLEOTIDE SEQUENCE [LARGE SCALE GENOMIC DNA]</scope>
    <source>
        <strain evidence="1 2">N4</strain>
    </source>
</reference>
<evidence type="ECO:0000313" key="2">
    <source>
        <dbReference type="Proteomes" id="UP000018159"/>
    </source>
</evidence>
<dbReference type="InterPro" id="IPR030987">
    <property type="entry name" value="AbiV"/>
</dbReference>
<evidence type="ECO:0000313" key="1">
    <source>
        <dbReference type="EMBL" id="CDI04945.1"/>
    </source>
</evidence>
<dbReference type="NCBIfam" id="TIGR04498">
    <property type="entry name" value="AbiV_defense"/>
    <property type="match status" value="1"/>
</dbReference>
<organism evidence="1 2">
    <name type="scientific">Candidatus Nitrosotenuis uzonensis</name>
    <dbReference type="NCBI Taxonomy" id="1407055"/>
    <lineage>
        <taxon>Archaea</taxon>
        <taxon>Nitrososphaerota</taxon>
        <taxon>Candidatus Nitrosotenuis</taxon>
    </lineage>
</organism>
<dbReference type="Proteomes" id="UP000018159">
    <property type="component" value="Unassembled WGS sequence"/>
</dbReference>
<protein>
    <submittedName>
        <fullName evidence="1">Uncharacterized protein</fullName>
    </submittedName>
</protein>
<sequence>MIIDSTHFVMADYMVDLTRQQAYAAVQLCLQNAREYLKDAKMHYDNKRFQHIRIPLQFSLEESGKARAMIDQLQNGQQTIQMNRDMRKGHQIKVDYIRQFVKPSKQKEQEYNDVWSACPFLSPSAEPIFDGEAEEMRKMMQEQIASDTTKKFIELDKDIINSLTVDAHEKRLGTLVNFDDNTFDPILAGSMNEGHCLVLIDAINNMLDDFDSTFSKINP</sequence>
<name>V6AQW7_9ARCH</name>
<dbReference type="OrthoDB" id="385168at2157"/>
<proteinExistence type="predicted"/>
<dbReference type="STRING" id="1407055.NITUZ_140020"/>
<accession>V6AQW7</accession>
<keyword evidence="2" id="KW-1185">Reference proteome</keyword>
<dbReference type="Pfam" id="PF18728">
    <property type="entry name" value="HEPN_AbiV"/>
    <property type="match status" value="1"/>
</dbReference>
<comment type="caution">
    <text evidence="1">The sequence shown here is derived from an EMBL/GenBank/DDBJ whole genome shotgun (WGS) entry which is preliminary data.</text>
</comment>
<gene>
    <name evidence="1" type="ORF">NITUZ_140020</name>
</gene>
<dbReference type="RefSeq" id="WP_155991153.1">
    <property type="nucleotide sequence ID" value="NZ_CBTY010000006.1"/>
</dbReference>